<name>A0ABR7ZMP5_ANACY</name>
<keyword evidence="2" id="KW-1185">Reference proteome</keyword>
<dbReference type="EMBL" id="JACJQC010000024">
    <property type="protein sequence ID" value="MBD2173965.1"/>
    <property type="molecule type" value="Genomic_DNA"/>
</dbReference>
<organism evidence="1 2">
    <name type="scientific">Anabaena cylindrica FACHB-318</name>
    <dbReference type="NCBI Taxonomy" id="2692880"/>
    <lineage>
        <taxon>Bacteria</taxon>
        <taxon>Bacillati</taxon>
        <taxon>Cyanobacteriota</taxon>
        <taxon>Cyanophyceae</taxon>
        <taxon>Nostocales</taxon>
        <taxon>Nostocaceae</taxon>
        <taxon>Anabaena</taxon>
    </lineage>
</organism>
<evidence type="ECO:0000313" key="2">
    <source>
        <dbReference type="Proteomes" id="UP000638897"/>
    </source>
</evidence>
<evidence type="ECO:0000313" key="1">
    <source>
        <dbReference type="EMBL" id="MBD2173965.1"/>
    </source>
</evidence>
<dbReference type="Proteomes" id="UP000638897">
    <property type="component" value="Unassembled WGS sequence"/>
</dbReference>
<comment type="caution">
    <text evidence="1">The sequence shown here is derived from an EMBL/GenBank/DDBJ whole genome shotgun (WGS) entry which is preliminary data.</text>
</comment>
<accession>A0ABR7ZMP5</accession>
<reference evidence="1 2" key="1">
    <citation type="journal article" date="2020" name="ISME J.">
        <title>Comparative genomics reveals insights into cyanobacterial evolution and habitat adaptation.</title>
        <authorList>
            <person name="Chen M.Y."/>
            <person name="Teng W.K."/>
            <person name="Zhao L."/>
            <person name="Hu C.X."/>
            <person name="Zhou Y.K."/>
            <person name="Han B.P."/>
            <person name="Song L.R."/>
            <person name="Shu W.S."/>
        </authorList>
    </citation>
    <scope>NUCLEOTIDE SEQUENCE [LARGE SCALE GENOMIC DNA]</scope>
    <source>
        <strain evidence="1 2">FACHB-318</strain>
    </source>
</reference>
<protein>
    <submittedName>
        <fullName evidence="1">Transposase</fullName>
    </submittedName>
</protein>
<gene>
    <name evidence="1" type="ORF">H6F81_22415</name>
</gene>
<proteinExistence type="predicted"/>
<sequence length="43" mass="5006">MIVLEFKAKGKTTQYVAIDEAIRTCQFVRNKAIRFWMDNRGVG</sequence>
<feature type="non-terminal residue" evidence="1">
    <location>
        <position position="43"/>
    </location>
</feature>